<sequence>MNKKIALIYMGGTFGCIGEPLAPMPETEFIPQLKRVLPPHLKIECFKAPSIKDSSACTAMDWLKLIQQIQSLQLQNFEHFVVIHGTDTLSYASATLSRFLGDSCHVVLTGSQYPLLNIQGDNTREFTDAMDNLNTALDAVTKLPVGVYLAFFHQVIHARTALKAHSTALDAFRGQKADQSLRTNQDVVNVQLSHLEKAKTLNILNWMMIPTELQQFESNLEALIPRAPHFLIIQAYGVGNLAVNERIIQHFKSLQDNGCQIILSTQVPFGGIDQRYAISQWITESKILVSDALSQADLYAKILKIYLQYPTSEQWHDHWYDHLDHQPE</sequence>
<gene>
    <name evidence="2" type="ORF">CDG68_05340</name>
</gene>
<dbReference type="Gene3D" id="3.40.50.1170">
    <property type="entry name" value="L-asparaginase, N-terminal domain"/>
    <property type="match status" value="1"/>
</dbReference>
<accession>A0A3G2T8W8</accession>
<dbReference type="InterPro" id="IPR027473">
    <property type="entry name" value="L-asparaginase_C"/>
</dbReference>
<dbReference type="PRINTS" id="PR00139">
    <property type="entry name" value="ASNGLNASE"/>
</dbReference>
<proteinExistence type="predicted"/>
<evidence type="ECO:0000313" key="2">
    <source>
        <dbReference type="EMBL" id="AYO56236.1"/>
    </source>
</evidence>
<dbReference type="PIRSF" id="PIRSF500176">
    <property type="entry name" value="L_ASNase"/>
    <property type="match status" value="1"/>
</dbReference>
<dbReference type="SMART" id="SM00870">
    <property type="entry name" value="Asparaginase"/>
    <property type="match status" value="1"/>
</dbReference>
<dbReference type="AlphaFoldDB" id="A0A3G2T8W8"/>
<dbReference type="SFLD" id="SFLDS00057">
    <property type="entry name" value="Glutaminase/Asparaginase"/>
    <property type="match status" value="1"/>
</dbReference>
<dbReference type="InterPro" id="IPR037152">
    <property type="entry name" value="L-asparaginase_N_sf"/>
</dbReference>
<dbReference type="InterPro" id="IPR036152">
    <property type="entry name" value="Asp/glu_Ase-like_sf"/>
</dbReference>
<dbReference type="PROSITE" id="PS51732">
    <property type="entry name" value="ASN_GLN_ASE_3"/>
    <property type="match status" value="1"/>
</dbReference>
<dbReference type="PANTHER" id="PTHR11707">
    <property type="entry name" value="L-ASPARAGINASE"/>
    <property type="match status" value="1"/>
</dbReference>
<dbReference type="GO" id="GO:0004067">
    <property type="term" value="F:asparaginase activity"/>
    <property type="evidence" value="ECO:0007669"/>
    <property type="project" value="UniProtKB-UniRule"/>
</dbReference>
<protein>
    <submittedName>
        <fullName evidence="2">Asparaginase</fullName>
    </submittedName>
</protein>
<reference evidence="2 3" key="1">
    <citation type="submission" date="2018-10" db="EMBL/GenBank/DDBJ databases">
        <title>The complete genome of Acinetobacter wuhouensis strain WCHAW010062.</title>
        <authorList>
            <person name="Hu Y."/>
            <person name="Long H."/>
            <person name="Feng Y."/>
            <person name="Zong Z."/>
        </authorList>
    </citation>
    <scope>NUCLEOTIDE SEQUENCE [LARGE SCALE GENOMIC DNA]</scope>
    <source>
        <strain evidence="2 3">WCHAW010062</strain>
    </source>
</reference>
<dbReference type="PANTHER" id="PTHR11707:SF28">
    <property type="entry name" value="60 KDA LYSOPHOSPHOLIPASE"/>
    <property type="match status" value="1"/>
</dbReference>
<dbReference type="Pfam" id="PF00710">
    <property type="entry name" value="Asparaginase"/>
    <property type="match status" value="1"/>
</dbReference>
<dbReference type="Proteomes" id="UP000279962">
    <property type="component" value="Chromosome"/>
</dbReference>
<name>A0A3G2T8W8_9GAMM</name>
<dbReference type="SUPFAM" id="SSF53774">
    <property type="entry name" value="Glutaminase/Asparaginase"/>
    <property type="match status" value="1"/>
</dbReference>
<dbReference type="RefSeq" id="WP_087552232.1">
    <property type="nucleotide sequence ID" value="NZ_CP033133.1"/>
</dbReference>
<evidence type="ECO:0000259" key="1">
    <source>
        <dbReference type="Pfam" id="PF00710"/>
    </source>
</evidence>
<dbReference type="Gene3D" id="3.40.50.40">
    <property type="match status" value="1"/>
</dbReference>
<dbReference type="EMBL" id="CP033133">
    <property type="protein sequence ID" value="AYO56236.1"/>
    <property type="molecule type" value="Genomic_DNA"/>
</dbReference>
<dbReference type="PROSITE" id="PS51257">
    <property type="entry name" value="PROKAR_LIPOPROTEIN"/>
    <property type="match status" value="1"/>
</dbReference>
<dbReference type="PIRSF" id="PIRSF001220">
    <property type="entry name" value="L-ASNase_gatD"/>
    <property type="match status" value="1"/>
</dbReference>
<dbReference type="InterPro" id="IPR027474">
    <property type="entry name" value="L-asparaginase_N"/>
</dbReference>
<feature type="domain" description="L-asparaginase N-terminal" evidence="1">
    <location>
        <begin position="4"/>
        <end position="191"/>
    </location>
</feature>
<evidence type="ECO:0000313" key="3">
    <source>
        <dbReference type="Proteomes" id="UP000279962"/>
    </source>
</evidence>
<organism evidence="2 3">
    <name type="scientific">Acinetobacter wuhouensis</name>
    <dbReference type="NCBI Taxonomy" id="1879050"/>
    <lineage>
        <taxon>Bacteria</taxon>
        <taxon>Pseudomonadati</taxon>
        <taxon>Pseudomonadota</taxon>
        <taxon>Gammaproteobacteria</taxon>
        <taxon>Moraxellales</taxon>
        <taxon>Moraxellaceae</taxon>
        <taxon>Acinetobacter</taxon>
    </lineage>
</organism>
<dbReference type="InterPro" id="IPR006034">
    <property type="entry name" value="Asparaginase/glutaminase-like"/>
</dbReference>